<dbReference type="NCBIfam" id="TIGR01697">
    <property type="entry name" value="PNPH-PUNA-XAPA"/>
    <property type="match status" value="1"/>
</dbReference>
<evidence type="ECO:0000256" key="8">
    <source>
        <dbReference type="ARBA" id="ARBA00023929"/>
    </source>
</evidence>
<dbReference type="InterPro" id="IPR035994">
    <property type="entry name" value="Nucleoside_phosphorylase_sf"/>
</dbReference>
<dbReference type="Proteomes" id="UP000265100">
    <property type="component" value="Chromosome 5"/>
</dbReference>
<dbReference type="Pfam" id="PF01048">
    <property type="entry name" value="PNP_UDP_1"/>
    <property type="match status" value="1"/>
</dbReference>
<evidence type="ECO:0000256" key="12">
    <source>
        <dbReference type="SAM" id="MobiDB-lite"/>
    </source>
</evidence>
<dbReference type="GO" id="GO:0006166">
    <property type="term" value="P:purine ribonucleoside salvage"/>
    <property type="evidence" value="ECO:0007669"/>
    <property type="project" value="UniProtKB-KW"/>
</dbReference>
<accession>A0AAX7VGU0</accession>
<evidence type="ECO:0000256" key="10">
    <source>
        <dbReference type="ARBA" id="ARBA00023970"/>
    </source>
</evidence>
<feature type="region of interest" description="Disordered" evidence="12">
    <location>
        <begin position="306"/>
        <end position="334"/>
    </location>
</feature>
<keyword evidence="4" id="KW-0328">Glycosyltransferase</keyword>
<protein>
    <recommendedName>
        <fullName evidence="3">purine-nucleoside phosphorylase</fullName>
        <ecNumber evidence="3">2.4.2.1</ecNumber>
    </recommendedName>
    <alternativeName>
        <fullName evidence="11">Inosine-guanosine phosphorylase</fullName>
    </alternativeName>
</protein>
<dbReference type="GO" id="GO:0004731">
    <property type="term" value="F:purine-nucleoside phosphorylase activity"/>
    <property type="evidence" value="ECO:0007669"/>
    <property type="project" value="UniProtKB-EC"/>
</dbReference>
<proteinExistence type="inferred from homology"/>
<sequence length="347" mass="37846">MHSKEHISHDEYQKTADWLMSQTKHRPQVAIICGSGLGMLADTLKCQDSFAYSDIPGFPQSTVQGHAGRLVFGELKGKTCVCMQGRFHMYEGHSLCKTTFPIRVFKLLGVETLIVTNAAGSLADGFQTGDIMIIKDHINFPGLVGLNPLCGPNDEKFGPRFPAMSGCYDKGLRCLAMEIAKELGVASVLQEGVYAMVGGPNFETIAEARLLHRLGVDAVALLLAVIELLLLCCVLKQIRNRNITEMQISAEQPSRKLTVRTKPDHADQLLDHLLDRVFLQGNAGLASGGESPADVESQTGGEFKKEVGLEPQKNLREGSGSYPEASTSTSHPQRGKCYQIHFTFSLS</sequence>
<name>A0AAX7VGU0_ASTCA</name>
<feature type="compositionally biased region" description="Basic and acidic residues" evidence="12">
    <location>
        <begin position="306"/>
        <end position="316"/>
    </location>
</feature>
<dbReference type="Ensembl" id="ENSACLT00000059035.1">
    <property type="protein sequence ID" value="ENSACLP00000081833.1"/>
    <property type="gene ID" value="ENSACLG00000003522.2"/>
</dbReference>
<evidence type="ECO:0000256" key="3">
    <source>
        <dbReference type="ARBA" id="ARBA00011886"/>
    </source>
</evidence>
<evidence type="ECO:0000256" key="9">
    <source>
        <dbReference type="ARBA" id="ARBA00023950"/>
    </source>
</evidence>
<dbReference type="EC" id="2.4.2.1" evidence="3"/>
<dbReference type="GeneTree" id="ENSGT00950000182991"/>
<dbReference type="PANTHER" id="PTHR11904">
    <property type="entry name" value="METHYLTHIOADENOSINE/PURINE NUCLEOSIDE PHOSPHORYLASE"/>
    <property type="match status" value="1"/>
</dbReference>
<evidence type="ECO:0000256" key="6">
    <source>
        <dbReference type="ARBA" id="ARBA00022726"/>
    </source>
</evidence>
<dbReference type="CDD" id="cd09009">
    <property type="entry name" value="PNP-EcPNPII_like"/>
    <property type="match status" value="1"/>
</dbReference>
<evidence type="ECO:0000256" key="4">
    <source>
        <dbReference type="ARBA" id="ARBA00022676"/>
    </source>
</evidence>
<evidence type="ECO:0000259" key="13">
    <source>
        <dbReference type="Pfam" id="PF01048"/>
    </source>
</evidence>
<keyword evidence="6" id="KW-0660">Purine salvage</keyword>
<comment type="catalytic activity">
    <reaction evidence="7">
        <text>inosine + phosphate = alpha-D-ribose 1-phosphate + hypoxanthine</text>
        <dbReference type="Rhea" id="RHEA:27646"/>
        <dbReference type="ChEBI" id="CHEBI:17368"/>
        <dbReference type="ChEBI" id="CHEBI:17596"/>
        <dbReference type="ChEBI" id="CHEBI:43474"/>
        <dbReference type="ChEBI" id="CHEBI:57720"/>
        <dbReference type="EC" id="2.4.2.1"/>
    </reaction>
</comment>
<dbReference type="PROSITE" id="PS01240">
    <property type="entry name" value="PNP_MTAP_2"/>
    <property type="match status" value="1"/>
</dbReference>
<dbReference type="SUPFAM" id="SSF53167">
    <property type="entry name" value="Purine and uridine phosphorylases"/>
    <property type="match status" value="1"/>
</dbReference>
<evidence type="ECO:0000256" key="7">
    <source>
        <dbReference type="ARBA" id="ARBA00023918"/>
    </source>
</evidence>
<evidence type="ECO:0000313" key="14">
    <source>
        <dbReference type="Ensembl" id="ENSACLP00000081833.1"/>
    </source>
</evidence>
<evidence type="ECO:0000256" key="1">
    <source>
        <dbReference type="ARBA" id="ARBA00005058"/>
    </source>
</evidence>
<dbReference type="NCBIfam" id="NF006054">
    <property type="entry name" value="PRK08202.1"/>
    <property type="match status" value="1"/>
</dbReference>
<reference evidence="14" key="3">
    <citation type="submission" date="2025-08" db="UniProtKB">
        <authorList>
            <consortium name="Ensembl"/>
        </authorList>
    </citation>
    <scope>IDENTIFICATION</scope>
</reference>
<keyword evidence="15" id="KW-1185">Reference proteome</keyword>
<comment type="pathway">
    <text evidence="1">Purine metabolism; purine nucleoside salvage.</text>
</comment>
<reference evidence="15" key="2">
    <citation type="submission" date="2023-03" db="EMBL/GenBank/DDBJ databases">
        <authorList>
            <consortium name="Wellcome Sanger Institute Data Sharing"/>
        </authorList>
    </citation>
    <scope>NUCLEOTIDE SEQUENCE [LARGE SCALE GENOMIC DNA]</scope>
</reference>
<evidence type="ECO:0000256" key="11">
    <source>
        <dbReference type="ARBA" id="ARBA00031036"/>
    </source>
</evidence>
<comment type="catalytic activity">
    <reaction evidence="9">
        <text>2'-deoxyinosine + phosphate = 2-deoxy-alpha-D-ribose 1-phosphate + hypoxanthine</text>
        <dbReference type="Rhea" id="RHEA:27750"/>
        <dbReference type="ChEBI" id="CHEBI:17368"/>
        <dbReference type="ChEBI" id="CHEBI:28997"/>
        <dbReference type="ChEBI" id="CHEBI:43474"/>
        <dbReference type="ChEBI" id="CHEBI:57259"/>
        <dbReference type="EC" id="2.4.2.1"/>
    </reaction>
</comment>
<evidence type="ECO:0000256" key="5">
    <source>
        <dbReference type="ARBA" id="ARBA00022679"/>
    </source>
</evidence>
<comment type="similarity">
    <text evidence="2">Belongs to the PNP/MTAP phosphorylase family.</text>
</comment>
<reference evidence="14" key="4">
    <citation type="submission" date="2025-09" db="UniProtKB">
        <authorList>
            <consortium name="Ensembl"/>
        </authorList>
    </citation>
    <scope>IDENTIFICATION</scope>
</reference>
<comment type="catalytic activity">
    <reaction evidence="8">
        <text>2'-deoxyguanosine + phosphate = 2-deoxy-alpha-D-ribose 1-phosphate + guanine</text>
        <dbReference type="Rhea" id="RHEA:27738"/>
        <dbReference type="ChEBI" id="CHEBI:16235"/>
        <dbReference type="ChEBI" id="CHEBI:17172"/>
        <dbReference type="ChEBI" id="CHEBI:43474"/>
        <dbReference type="ChEBI" id="CHEBI:57259"/>
        <dbReference type="EC" id="2.4.2.1"/>
    </reaction>
</comment>
<comment type="catalytic activity">
    <reaction evidence="10">
        <text>guanosine + phosphate = alpha-D-ribose 1-phosphate + guanine</text>
        <dbReference type="Rhea" id="RHEA:13233"/>
        <dbReference type="ChEBI" id="CHEBI:16235"/>
        <dbReference type="ChEBI" id="CHEBI:16750"/>
        <dbReference type="ChEBI" id="CHEBI:43474"/>
        <dbReference type="ChEBI" id="CHEBI:57720"/>
        <dbReference type="EC" id="2.4.2.1"/>
    </reaction>
</comment>
<dbReference type="InterPro" id="IPR000845">
    <property type="entry name" value="Nucleoside_phosphorylase_d"/>
</dbReference>
<feature type="domain" description="Nucleoside phosphorylase" evidence="13">
    <location>
        <begin position="29"/>
        <end position="219"/>
    </location>
</feature>
<reference evidence="14 15" key="1">
    <citation type="submission" date="2018-05" db="EMBL/GenBank/DDBJ databases">
        <authorList>
            <person name="Datahose"/>
        </authorList>
    </citation>
    <scope>NUCLEOTIDE SEQUENCE</scope>
</reference>
<dbReference type="GO" id="GO:0005737">
    <property type="term" value="C:cytoplasm"/>
    <property type="evidence" value="ECO:0007669"/>
    <property type="project" value="TreeGrafter"/>
</dbReference>
<dbReference type="InterPro" id="IPR018099">
    <property type="entry name" value="Purine_phosphorylase-2_CS"/>
</dbReference>
<organism evidence="14 15">
    <name type="scientific">Astatotilapia calliptera</name>
    <name type="common">Eastern happy</name>
    <name type="synonym">Chromis callipterus</name>
    <dbReference type="NCBI Taxonomy" id="8154"/>
    <lineage>
        <taxon>Eukaryota</taxon>
        <taxon>Metazoa</taxon>
        <taxon>Chordata</taxon>
        <taxon>Craniata</taxon>
        <taxon>Vertebrata</taxon>
        <taxon>Euteleostomi</taxon>
        <taxon>Actinopterygii</taxon>
        <taxon>Neopterygii</taxon>
        <taxon>Teleostei</taxon>
        <taxon>Neoteleostei</taxon>
        <taxon>Acanthomorphata</taxon>
        <taxon>Ovalentaria</taxon>
        <taxon>Cichlomorphae</taxon>
        <taxon>Cichliformes</taxon>
        <taxon>Cichlidae</taxon>
        <taxon>African cichlids</taxon>
        <taxon>Pseudocrenilabrinae</taxon>
        <taxon>Haplochromini</taxon>
        <taxon>Astatotilapia</taxon>
    </lineage>
</organism>
<keyword evidence="5" id="KW-0808">Transferase</keyword>
<dbReference type="PANTHER" id="PTHR11904:SF13">
    <property type="entry name" value="PURINE NUCLEOSIDE PHOSPHORYLASE"/>
    <property type="match status" value="1"/>
</dbReference>
<dbReference type="Gene3D" id="3.40.50.1580">
    <property type="entry name" value="Nucleoside phosphorylase domain"/>
    <property type="match status" value="1"/>
</dbReference>
<dbReference type="AlphaFoldDB" id="A0AAX7VGU0"/>
<evidence type="ECO:0000256" key="2">
    <source>
        <dbReference type="ARBA" id="ARBA00006751"/>
    </source>
</evidence>
<evidence type="ECO:0000313" key="15">
    <source>
        <dbReference type="Proteomes" id="UP000265100"/>
    </source>
</evidence>
<dbReference type="InterPro" id="IPR011268">
    <property type="entry name" value="Purine_phosphorylase"/>
</dbReference>